<dbReference type="EMBL" id="FN649735">
    <property type="protein sequence ID" value="CBN74886.1"/>
    <property type="molecule type" value="Genomic_DNA"/>
</dbReference>
<reference evidence="1 2" key="1">
    <citation type="journal article" date="2010" name="Nature">
        <title>The Ectocarpus genome and the independent evolution of multicellularity in brown algae.</title>
        <authorList>
            <person name="Cock J.M."/>
            <person name="Sterck L."/>
            <person name="Rouze P."/>
            <person name="Scornet D."/>
            <person name="Allen A.E."/>
            <person name="Amoutzias G."/>
            <person name="Anthouard V."/>
            <person name="Artiguenave F."/>
            <person name="Aury J.M."/>
            <person name="Badger J.H."/>
            <person name="Beszteri B."/>
            <person name="Billiau K."/>
            <person name="Bonnet E."/>
            <person name="Bothwell J.H."/>
            <person name="Bowler C."/>
            <person name="Boyen C."/>
            <person name="Brownlee C."/>
            <person name="Carrano C.J."/>
            <person name="Charrier B."/>
            <person name="Cho G.Y."/>
            <person name="Coelho S.M."/>
            <person name="Collen J."/>
            <person name="Corre E."/>
            <person name="Da Silva C."/>
            <person name="Delage L."/>
            <person name="Delaroque N."/>
            <person name="Dittami S.M."/>
            <person name="Doulbeau S."/>
            <person name="Elias M."/>
            <person name="Farnham G."/>
            <person name="Gachon C.M."/>
            <person name="Gschloessl B."/>
            <person name="Heesch S."/>
            <person name="Jabbari K."/>
            <person name="Jubin C."/>
            <person name="Kawai H."/>
            <person name="Kimura K."/>
            <person name="Kloareg B."/>
            <person name="Kupper F.C."/>
            <person name="Lang D."/>
            <person name="Le Bail A."/>
            <person name="Leblanc C."/>
            <person name="Lerouge P."/>
            <person name="Lohr M."/>
            <person name="Lopez P.J."/>
            <person name="Martens C."/>
            <person name="Maumus F."/>
            <person name="Michel G."/>
            <person name="Miranda-Saavedra D."/>
            <person name="Morales J."/>
            <person name="Moreau H."/>
            <person name="Motomura T."/>
            <person name="Nagasato C."/>
            <person name="Napoli C.A."/>
            <person name="Nelson D.R."/>
            <person name="Nyvall-Collen P."/>
            <person name="Peters A.F."/>
            <person name="Pommier C."/>
            <person name="Potin P."/>
            <person name="Poulain J."/>
            <person name="Quesneville H."/>
            <person name="Read B."/>
            <person name="Rensing S.A."/>
            <person name="Ritter A."/>
            <person name="Rousvoal S."/>
            <person name="Samanta M."/>
            <person name="Samson G."/>
            <person name="Schroeder D.C."/>
            <person name="Segurens B."/>
            <person name="Strittmatter M."/>
            <person name="Tonon T."/>
            <person name="Tregear J.W."/>
            <person name="Valentin K."/>
            <person name="von Dassow P."/>
            <person name="Yamagishi T."/>
            <person name="Van de Peer Y."/>
            <person name="Wincker P."/>
        </authorList>
    </citation>
    <scope>NUCLEOTIDE SEQUENCE [LARGE SCALE GENOMIC DNA]</scope>
    <source>
        <strain evidence="2">Ec32 / CCAP1310/4</strain>
    </source>
</reference>
<name>D8LPZ4_ECTSI</name>
<proteinExistence type="predicted"/>
<dbReference type="AlphaFoldDB" id="D8LPZ4"/>
<keyword evidence="2" id="KW-1185">Reference proteome</keyword>
<accession>D8LPZ4</accession>
<dbReference type="InParanoid" id="D8LPZ4"/>
<dbReference type="EMBL" id="FN648774">
    <property type="protein sequence ID" value="CBN74886.1"/>
    <property type="molecule type" value="Genomic_DNA"/>
</dbReference>
<gene>
    <name evidence="1" type="ORF">Esi_0056_0078</name>
</gene>
<dbReference type="Proteomes" id="UP000002630">
    <property type="component" value="Linkage Group LG10"/>
</dbReference>
<organism evidence="1 2">
    <name type="scientific">Ectocarpus siliculosus</name>
    <name type="common">Brown alga</name>
    <name type="synonym">Conferva siliculosa</name>
    <dbReference type="NCBI Taxonomy" id="2880"/>
    <lineage>
        <taxon>Eukaryota</taxon>
        <taxon>Sar</taxon>
        <taxon>Stramenopiles</taxon>
        <taxon>Ochrophyta</taxon>
        <taxon>PX clade</taxon>
        <taxon>Phaeophyceae</taxon>
        <taxon>Ectocarpales</taxon>
        <taxon>Ectocarpaceae</taxon>
        <taxon>Ectocarpus</taxon>
    </lineage>
</organism>
<sequence length="76" mass="8043">MQAAAAPLAVEARPSVAVLPETTRQAMLLRSSAWRGGWSVPAGLGGVSSRKDDSRRLRWERCAATAPLKPPPPLPA</sequence>
<evidence type="ECO:0000313" key="1">
    <source>
        <dbReference type="EMBL" id="CBN74886.1"/>
    </source>
</evidence>
<protein>
    <submittedName>
        <fullName evidence="1">Uncharacterized protein</fullName>
    </submittedName>
</protein>
<evidence type="ECO:0000313" key="2">
    <source>
        <dbReference type="Proteomes" id="UP000002630"/>
    </source>
</evidence>